<dbReference type="STRING" id="980561.A1359_18560"/>
<dbReference type="Proteomes" id="UP000078476">
    <property type="component" value="Unassembled WGS sequence"/>
</dbReference>
<dbReference type="AlphaFoldDB" id="A0A177MWC1"/>
<accession>A0A177MWC1</accession>
<evidence type="ECO:0000313" key="1">
    <source>
        <dbReference type="EMBL" id="OAI09684.1"/>
    </source>
</evidence>
<sequence>MDTKDITTAKDPGLRASMAAMQRAAAQARKTAIQTDTHIVIMEGEKLVRISPEELRQIDSSLAQPKISLRGVLKDYANPR</sequence>
<dbReference type="RefSeq" id="WP_066988204.1">
    <property type="nucleotide sequence ID" value="NZ_LUUI01000168.1"/>
</dbReference>
<comment type="caution">
    <text evidence="1">The sequence shown here is derived from an EMBL/GenBank/DDBJ whole genome shotgun (WGS) entry which is preliminary data.</text>
</comment>
<gene>
    <name evidence="1" type="ORF">A1359_18560</name>
</gene>
<proteinExistence type="predicted"/>
<keyword evidence="2" id="KW-1185">Reference proteome</keyword>
<organism evidence="1 2">
    <name type="scientific">Methylomonas lenta</name>
    <dbReference type="NCBI Taxonomy" id="980561"/>
    <lineage>
        <taxon>Bacteria</taxon>
        <taxon>Pseudomonadati</taxon>
        <taxon>Pseudomonadota</taxon>
        <taxon>Gammaproteobacteria</taxon>
        <taxon>Methylococcales</taxon>
        <taxon>Methylococcaceae</taxon>
        <taxon>Methylomonas</taxon>
    </lineage>
</organism>
<reference evidence="1 2" key="1">
    <citation type="submission" date="2016-03" db="EMBL/GenBank/DDBJ databases">
        <authorList>
            <person name="Ploux O."/>
        </authorList>
    </citation>
    <scope>NUCLEOTIDE SEQUENCE [LARGE SCALE GENOMIC DNA]</scope>
    <source>
        <strain evidence="1 2">R-45370</strain>
    </source>
</reference>
<protein>
    <submittedName>
        <fullName evidence="1">Uncharacterized protein</fullName>
    </submittedName>
</protein>
<dbReference type="EMBL" id="LUUI01000168">
    <property type="protein sequence ID" value="OAI09684.1"/>
    <property type="molecule type" value="Genomic_DNA"/>
</dbReference>
<dbReference type="OrthoDB" id="9133345at2"/>
<evidence type="ECO:0000313" key="2">
    <source>
        <dbReference type="Proteomes" id="UP000078476"/>
    </source>
</evidence>
<name>A0A177MWC1_9GAMM</name>